<dbReference type="RefSeq" id="WP_218321802.1">
    <property type="nucleotide sequence ID" value="NZ_JAEEGC010000097.1"/>
</dbReference>
<evidence type="ECO:0000313" key="5">
    <source>
        <dbReference type="Proteomes" id="UP000694308"/>
    </source>
</evidence>
<accession>A0A949X4Y2</accession>
<keyword evidence="2" id="KW-0012">Acyltransferase</keyword>
<dbReference type="EMBL" id="JAEEGC010000097">
    <property type="protein sequence ID" value="MBV7274743.1"/>
    <property type="molecule type" value="Genomic_DNA"/>
</dbReference>
<evidence type="ECO:0000256" key="1">
    <source>
        <dbReference type="ARBA" id="ARBA00022679"/>
    </source>
</evidence>
<dbReference type="PANTHER" id="PTHR43420">
    <property type="entry name" value="ACETYLTRANSFERASE"/>
    <property type="match status" value="1"/>
</dbReference>
<dbReference type="InterPro" id="IPR000182">
    <property type="entry name" value="GNAT_dom"/>
</dbReference>
<comment type="caution">
    <text evidence="4">The sequence shown here is derived from an EMBL/GenBank/DDBJ whole genome shotgun (WGS) entry which is preliminary data.</text>
</comment>
<dbReference type="InterPro" id="IPR050680">
    <property type="entry name" value="YpeA/RimI_acetyltransf"/>
</dbReference>
<dbReference type="Proteomes" id="UP000694308">
    <property type="component" value="Unassembled WGS sequence"/>
</dbReference>
<name>A0A949X4Y2_9CLOT</name>
<gene>
    <name evidence="4" type="ORF">I6U48_17755</name>
</gene>
<protein>
    <submittedName>
        <fullName evidence="4">GNAT family N-acetyltransferase</fullName>
    </submittedName>
</protein>
<dbReference type="Pfam" id="PF00583">
    <property type="entry name" value="Acetyltransf_1"/>
    <property type="match status" value="1"/>
</dbReference>
<keyword evidence="5" id="KW-1185">Reference proteome</keyword>
<proteinExistence type="predicted"/>
<reference evidence="4" key="1">
    <citation type="submission" date="2020-12" db="EMBL/GenBank/DDBJ databases">
        <title>Clostridium thailandense sp. nov., a novel acetogenic bacterium isolated from peat land soil in Thailand.</title>
        <authorList>
            <person name="Chaikitkaew S."/>
            <person name="Birkeland N.K."/>
        </authorList>
    </citation>
    <scope>NUCLEOTIDE SEQUENCE</scope>
    <source>
        <strain evidence="4">PL3</strain>
    </source>
</reference>
<organism evidence="4 5">
    <name type="scientific">Clostridium thailandense</name>
    <dbReference type="NCBI Taxonomy" id="2794346"/>
    <lineage>
        <taxon>Bacteria</taxon>
        <taxon>Bacillati</taxon>
        <taxon>Bacillota</taxon>
        <taxon>Clostridia</taxon>
        <taxon>Eubacteriales</taxon>
        <taxon>Clostridiaceae</taxon>
        <taxon>Clostridium</taxon>
    </lineage>
</organism>
<sequence length="262" mass="30316">MELRILHDSSTVYEFLKNKNRYDYIYQFSNLSSNQWENVICYGLFDEGELKEIAMLNINYDIPVLLAASFGNTEYSIELIKKLKQFLPPRFYTHIDRVTLEGVFSEDNVSELEEYMNMGLCNYELLNKIRSHEAVRIGYDNINSIKELIFASYPEAWLDDLVKLNENFGIYVDKKLVSFSSIHAYSEQYQVAAIAHVTTHPEYRKKGYAEKVVATLAKSLKEKIKFIGLNVKVDNIAAIRCYKKLGFKECGRFAACVVENSI</sequence>
<evidence type="ECO:0000313" key="4">
    <source>
        <dbReference type="EMBL" id="MBV7274743.1"/>
    </source>
</evidence>
<feature type="domain" description="N-acetyltransferase" evidence="3">
    <location>
        <begin position="127"/>
        <end position="262"/>
    </location>
</feature>
<dbReference type="PROSITE" id="PS51186">
    <property type="entry name" value="GNAT"/>
    <property type="match status" value="1"/>
</dbReference>
<evidence type="ECO:0000256" key="2">
    <source>
        <dbReference type="ARBA" id="ARBA00023315"/>
    </source>
</evidence>
<dbReference type="AlphaFoldDB" id="A0A949X4Y2"/>
<dbReference type="CDD" id="cd04301">
    <property type="entry name" value="NAT_SF"/>
    <property type="match status" value="1"/>
</dbReference>
<evidence type="ECO:0000259" key="3">
    <source>
        <dbReference type="PROSITE" id="PS51186"/>
    </source>
</evidence>
<dbReference type="GO" id="GO:0016747">
    <property type="term" value="F:acyltransferase activity, transferring groups other than amino-acyl groups"/>
    <property type="evidence" value="ECO:0007669"/>
    <property type="project" value="InterPro"/>
</dbReference>
<keyword evidence="1" id="KW-0808">Transferase</keyword>